<organism evidence="1 2">
    <name type="scientific">Liparis tanakae</name>
    <name type="common">Tanaka's snailfish</name>
    <dbReference type="NCBI Taxonomy" id="230148"/>
    <lineage>
        <taxon>Eukaryota</taxon>
        <taxon>Metazoa</taxon>
        <taxon>Chordata</taxon>
        <taxon>Craniata</taxon>
        <taxon>Vertebrata</taxon>
        <taxon>Euteleostomi</taxon>
        <taxon>Actinopterygii</taxon>
        <taxon>Neopterygii</taxon>
        <taxon>Teleostei</taxon>
        <taxon>Neoteleostei</taxon>
        <taxon>Acanthomorphata</taxon>
        <taxon>Eupercaria</taxon>
        <taxon>Perciformes</taxon>
        <taxon>Cottioidei</taxon>
        <taxon>Cottales</taxon>
        <taxon>Liparidae</taxon>
        <taxon>Liparis</taxon>
    </lineage>
</organism>
<name>A0A4Z2EEE8_9TELE</name>
<comment type="caution">
    <text evidence="1">The sequence shown here is derived from an EMBL/GenBank/DDBJ whole genome shotgun (WGS) entry which is preliminary data.</text>
</comment>
<accession>A0A4Z2EEE8</accession>
<proteinExistence type="predicted"/>
<evidence type="ECO:0000313" key="2">
    <source>
        <dbReference type="Proteomes" id="UP000314294"/>
    </source>
</evidence>
<evidence type="ECO:0000313" key="1">
    <source>
        <dbReference type="EMBL" id="TNN27125.1"/>
    </source>
</evidence>
<dbReference type="Proteomes" id="UP000314294">
    <property type="component" value="Unassembled WGS sequence"/>
</dbReference>
<protein>
    <submittedName>
        <fullName evidence="1">Uncharacterized protein</fullName>
    </submittedName>
</protein>
<reference evidence="1 2" key="1">
    <citation type="submission" date="2019-03" db="EMBL/GenBank/DDBJ databases">
        <title>First draft genome of Liparis tanakae, snailfish: a comprehensive survey of snailfish specific genes.</title>
        <authorList>
            <person name="Kim W."/>
            <person name="Song I."/>
            <person name="Jeong J.-H."/>
            <person name="Kim D."/>
            <person name="Kim S."/>
            <person name="Ryu S."/>
            <person name="Song J.Y."/>
            <person name="Lee S.K."/>
        </authorList>
    </citation>
    <scope>NUCLEOTIDE SEQUENCE [LARGE SCALE GENOMIC DNA]</scope>
    <source>
        <tissue evidence="1">Muscle</tissue>
    </source>
</reference>
<keyword evidence="2" id="KW-1185">Reference proteome</keyword>
<sequence>MFLRGKTSPAMSDAVHWTVLIPEVHLAKYCTSKHALLHISLSSLIPLSPSLTYLQRSCLMNNEEETVAISISISRISPLISAPLASLPSFLETP</sequence>
<dbReference type="EMBL" id="SRLO01008837">
    <property type="protein sequence ID" value="TNN27125.1"/>
    <property type="molecule type" value="Genomic_DNA"/>
</dbReference>
<dbReference type="AlphaFoldDB" id="A0A4Z2EEE8"/>
<gene>
    <name evidence="1" type="ORF">EYF80_062732</name>
</gene>